<accession>A0A011WQG4</accession>
<evidence type="ECO:0000256" key="1">
    <source>
        <dbReference type="SAM" id="SignalP"/>
    </source>
</evidence>
<feature type="chain" id="PRO_5038597186" evidence="1">
    <location>
        <begin position="31"/>
        <end position="339"/>
    </location>
</feature>
<dbReference type="InterPro" id="IPR013230">
    <property type="entry name" value="Peptidase_M15A_C"/>
</dbReference>
<feature type="domain" description="Bulb-type lectin" evidence="2">
    <location>
        <begin position="58"/>
        <end position="173"/>
    </location>
</feature>
<dbReference type="Gene3D" id="3.30.1380.10">
    <property type="match status" value="1"/>
</dbReference>
<dbReference type="PATRIC" id="fig|1341156.4.peg.888"/>
<dbReference type="SUPFAM" id="SSF55166">
    <property type="entry name" value="Hedgehog/DD-peptidase"/>
    <property type="match status" value="1"/>
</dbReference>
<comment type="caution">
    <text evidence="3">The sequence shown here is derived from an EMBL/GenBank/DDBJ whole genome shotgun (WGS) entry which is preliminary data.</text>
</comment>
<evidence type="ECO:0000313" key="3">
    <source>
        <dbReference type="EMBL" id="EXM39260.1"/>
    </source>
</evidence>
<dbReference type="PROSITE" id="PS50927">
    <property type="entry name" value="BULB_LECTIN"/>
    <property type="match status" value="1"/>
</dbReference>
<gene>
    <name evidence="3" type="ORF">RASY3_04625</name>
</gene>
<proteinExistence type="predicted"/>
<reference evidence="3 4" key="1">
    <citation type="submission" date="2013-06" db="EMBL/GenBank/DDBJ databases">
        <title>Rumen cellulosomics: divergent fiber-degrading strategies revealed by comparative genome-wide analysis of six Ruminococcal strains.</title>
        <authorList>
            <person name="Dassa B."/>
            <person name="Borovok I."/>
            <person name="Lamed R."/>
            <person name="Flint H."/>
            <person name="Yeoman C.J."/>
            <person name="White B."/>
            <person name="Bayer E.A."/>
        </authorList>
    </citation>
    <scope>NUCLEOTIDE SEQUENCE [LARGE SCALE GENOMIC DNA]</scope>
    <source>
        <strain evidence="3 4">SY3</strain>
    </source>
</reference>
<organism evidence="3 4">
    <name type="scientific">Ruminococcus albus SY3</name>
    <dbReference type="NCBI Taxonomy" id="1341156"/>
    <lineage>
        <taxon>Bacteria</taxon>
        <taxon>Bacillati</taxon>
        <taxon>Bacillota</taxon>
        <taxon>Clostridia</taxon>
        <taxon>Eubacteriales</taxon>
        <taxon>Oscillospiraceae</taxon>
        <taxon>Ruminococcus</taxon>
    </lineage>
</organism>
<protein>
    <submittedName>
        <fullName evidence="3">Peptidase M15</fullName>
    </submittedName>
</protein>
<evidence type="ECO:0000313" key="4">
    <source>
        <dbReference type="Proteomes" id="UP000021369"/>
    </source>
</evidence>
<keyword evidence="1" id="KW-0732">Signal</keyword>
<dbReference type="SUPFAM" id="SSF51110">
    <property type="entry name" value="alpha-D-mannose-specific plant lectins"/>
    <property type="match status" value="1"/>
</dbReference>
<evidence type="ECO:0000259" key="2">
    <source>
        <dbReference type="PROSITE" id="PS50927"/>
    </source>
</evidence>
<keyword evidence="4" id="KW-1185">Reference proteome</keyword>
<name>A0A011WQG4_RUMAL</name>
<dbReference type="SMART" id="SM00108">
    <property type="entry name" value="B_lectin"/>
    <property type="match status" value="1"/>
</dbReference>
<feature type="signal peptide" evidence="1">
    <location>
        <begin position="1"/>
        <end position="30"/>
    </location>
</feature>
<dbReference type="OrthoDB" id="5242612at2"/>
<dbReference type="InterPro" id="IPR009045">
    <property type="entry name" value="Zn_M74/Hedgehog-like"/>
</dbReference>
<dbReference type="Pfam" id="PF08291">
    <property type="entry name" value="Peptidase_M15_3"/>
    <property type="match status" value="1"/>
</dbReference>
<dbReference type="Gene3D" id="2.90.10.30">
    <property type="match status" value="1"/>
</dbReference>
<dbReference type="InterPro" id="IPR036426">
    <property type="entry name" value="Bulb-type_lectin_dom_sf"/>
</dbReference>
<dbReference type="EMBL" id="JEOB01000002">
    <property type="protein sequence ID" value="EXM39260.1"/>
    <property type="molecule type" value="Genomic_DNA"/>
</dbReference>
<sequence length="339" mass="36944">MKNTTITSAKKKVITTLTAASCILSVSAPAIGSTTIGNAIFGNSIVASAAVVSVNTVVDANNGNADLVPGRFYKSPSQNYVLVFQGDGNLVIYHYNKSTGKAYSPIWSSQTENRGGTKCVLQGDGNLVIYRKDGKAIWNTRTNGKNRAYMTISDAGEIKVVSRNYNYATTWSSYNNHGYSISQSPIVTQPTQPVNGQLSAHFHIDEFRCNCGNVGTISQDLINKLETLYSRLNCSKIIVTSGYRDPDCSVAVGGYRNDAHTKGIAADVICYDKNGYQIASSRVAWEAEQIGFTGIGIIDNTAIHLDVRTTSNYSNGHWFGDERNGDNNIPTFKNYKPRW</sequence>
<dbReference type="Proteomes" id="UP000021369">
    <property type="component" value="Unassembled WGS sequence"/>
</dbReference>
<dbReference type="RefSeq" id="WP_024858019.1">
    <property type="nucleotide sequence ID" value="NZ_JEOB01000002.1"/>
</dbReference>
<dbReference type="InterPro" id="IPR001480">
    <property type="entry name" value="Bulb-type_lectin_dom"/>
</dbReference>
<dbReference type="AlphaFoldDB" id="A0A011WQG4"/>